<protein>
    <submittedName>
        <fullName evidence="2">Uncharacterized protein</fullName>
    </submittedName>
</protein>
<organism evidence="2 3">
    <name type="scientific">Cymbomonas tetramitiformis</name>
    <dbReference type="NCBI Taxonomy" id="36881"/>
    <lineage>
        <taxon>Eukaryota</taxon>
        <taxon>Viridiplantae</taxon>
        <taxon>Chlorophyta</taxon>
        <taxon>Pyramimonadophyceae</taxon>
        <taxon>Pyramimonadales</taxon>
        <taxon>Pyramimonadaceae</taxon>
        <taxon>Cymbomonas</taxon>
    </lineage>
</organism>
<evidence type="ECO:0000256" key="1">
    <source>
        <dbReference type="SAM" id="MobiDB-lite"/>
    </source>
</evidence>
<reference evidence="2 3" key="1">
    <citation type="journal article" date="2015" name="Genome Biol. Evol.">
        <title>Comparative Genomics of a Bacterivorous Green Alga Reveals Evolutionary Causalities and Consequences of Phago-Mixotrophic Mode of Nutrition.</title>
        <authorList>
            <person name="Burns J.A."/>
            <person name="Paasch A."/>
            <person name="Narechania A."/>
            <person name="Kim E."/>
        </authorList>
    </citation>
    <scope>NUCLEOTIDE SEQUENCE [LARGE SCALE GENOMIC DNA]</scope>
    <source>
        <strain evidence="2 3">PLY_AMNH</strain>
    </source>
</reference>
<keyword evidence="3" id="KW-1185">Reference proteome</keyword>
<evidence type="ECO:0000313" key="2">
    <source>
        <dbReference type="EMBL" id="KAK3287015.1"/>
    </source>
</evidence>
<accession>A0AAE0LJC9</accession>
<feature type="compositionally biased region" description="Polar residues" evidence="1">
    <location>
        <begin position="555"/>
        <end position="564"/>
    </location>
</feature>
<proteinExistence type="predicted"/>
<dbReference type="Proteomes" id="UP001190700">
    <property type="component" value="Unassembled WGS sequence"/>
</dbReference>
<name>A0AAE0LJC9_9CHLO</name>
<evidence type="ECO:0000313" key="3">
    <source>
        <dbReference type="Proteomes" id="UP001190700"/>
    </source>
</evidence>
<feature type="region of interest" description="Disordered" evidence="1">
    <location>
        <begin position="548"/>
        <end position="602"/>
    </location>
</feature>
<gene>
    <name evidence="2" type="ORF">CYMTET_5453</name>
</gene>
<comment type="caution">
    <text evidence="2">The sequence shown here is derived from an EMBL/GenBank/DDBJ whole genome shotgun (WGS) entry which is preliminary data.</text>
</comment>
<dbReference type="EMBL" id="LGRX02001043">
    <property type="protein sequence ID" value="KAK3287015.1"/>
    <property type="molecule type" value="Genomic_DNA"/>
</dbReference>
<dbReference type="AlphaFoldDB" id="A0AAE0LJC9"/>
<feature type="region of interest" description="Disordered" evidence="1">
    <location>
        <begin position="29"/>
        <end position="51"/>
    </location>
</feature>
<sequence>MDTRKESARRKLVKESDLDSSIRLLDAVRDSPTCRTPPVPAPAAPTTLDDDDTNAAREKYEEAKDIVNGIYGYCPKTPTAATRKAQLWESLGPVFYATVKAKYPRPQDLHAFAGGTPGTAAAVGVPGDEKADRDDILEKLLTRLDKIGAFIKTQRMVGAPAVLPKRNCKGLDGFRVGVGHDPRVGFDPAGAKRAYCPSSTAAYCQPVAECTAEVLHTLALCQVSQTAADNGMEAFAAVVDGAAWCTCGGESGGDGRGRGRLCLRLRGREDGRAGGAAAASQPMKSACRHTDPQQQVMPRHGGASAAVGGVPAGYAAHVRVPTEDSGPVNHFGEAHSRNWWWAAVLRPSAFGQILSCWHVFIGSLVFGIAGVTAGLSDAIRMDNGNSVTEDPVMCIGATCLYSGVDSLSPEIRQQVLQLFATAGTVTVAAAVASPGGDWISEHGGVSGTPQPYIWQIVLLYNGVAQWKWVPNATPEPLTVYYGNREGAEYCWQNIIGVPSGALRRWERKRGGGWFLEDATRAKEPVAPLSLPISNTRWKYSTETDEYRGISYTGPKKSTPTNSDDSGAGAVAWSKEKLPDSDDDPYILGKPEDASSERLLNVF</sequence>